<dbReference type="PROSITE" id="PS50835">
    <property type="entry name" value="IG_LIKE"/>
    <property type="match status" value="1"/>
</dbReference>
<dbReference type="Pfam" id="PF00041">
    <property type="entry name" value="fn3"/>
    <property type="match status" value="1"/>
</dbReference>
<evidence type="ECO:0000313" key="4">
    <source>
        <dbReference type="EMBL" id="GBP08931.1"/>
    </source>
</evidence>
<dbReference type="InterPro" id="IPR036179">
    <property type="entry name" value="Ig-like_dom_sf"/>
</dbReference>
<evidence type="ECO:0000259" key="3">
    <source>
        <dbReference type="PROSITE" id="PS50853"/>
    </source>
</evidence>
<dbReference type="GO" id="GO:0008307">
    <property type="term" value="F:structural constituent of muscle"/>
    <property type="evidence" value="ECO:0007669"/>
    <property type="project" value="TreeGrafter"/>
</dbReference>
<organism evidence="4 5">
    <name type="scientific">Eumeta variegata</name>
    <name type="common">Bagworm moth</name>
    <name type="synonym">Eumeta japonica</name>
    <dbReference type="NCBI Taxonomy" id="151549"/>
    <lineage>
        <taxon>Eukaryota</taxon>
        <taxon>Metazoa</taxon>
        <taxon>Ecdysozoa</taxon>
        <taxon>Arthropoda</taxon>
        <taxon>Hexapoda</taxon>
        <taxon>Insecta</taxon>
        <taxon>Pterygota</taxon>
        <taxon>Neoptera</taxon>
        <taxon>Endopterygota</taxon>
        <taxon>Lepidoptera</taxon>
        <taxon>Glossata</taxon>
        <taxon>Ditrysia</taxon>
        <taxon>Tineoidea</taxon>
        <taxon>Psychidae</taxon>
        <taxon>Oiketicinae</taxon>
        <taxon>Eumeta</taxon>
    </lineage>
</organism>
<evidence type="ECO:0000256" key="1">
    <source>
        <dbReference type="ARBA" id="ARBA00023319"/>
    </source>
</evidence>
<dbReference type="AlphaFoldDB" id="A0A4C1T6P1"/>
<reference evidence="4 5" key="1">
    <citation type="journal article" date="2019" name="Commun. Biol.">
        <title>The bagworm genome reveals a unique fibroin gene that provides high tensile strength.</title>
        <authorList>
            <person name="Kono N."/>
            <person name="Nakamura H."/>
            <person name="Ohtoshi R."/>
            <person name="Tomita M."/>
            <person name="Numata K."/>
            <person name="Arakawa K."/>
        </authorList>
    </citation>
    <scope>NUCLEOTIDE SEQUENCE [LARGE SCALE GENOMIC DNA]</scope>
</reference>
<dbReference type="SMART" id="SM00060">
    <property type="entry name" value="FN3"/>
    <property type="match status" value="1"/>
</dbReference>
<keyword evidence="1" id="KW-0393">Immunoglobulin domain</keyword>
<dbReference type="EMBL" id="BGZK01004429">
    <property type="protein sequence ID" value="GBP08931.1"/>
    <property type="molecule type" value="Genomic_DNA"/>
</dbReference>
<dbReference type="Proteomes" id="UP000299102">
    <property type="component" value="Unassembled WGS sequence"/>
</dbReference>
<dbReference type="InterPro" id="IPR013783">
    <property type="entry name" value="Ig-like_fold"/>
</dbReference>
<dbReference type="PANTHER" id="PTHR14340:SF13">
    <property type="entry name" value="TITIN"/>
    <property type="match status" value="1"/>
</dbReference>
<protein>
    <submittedName>
        <fullName evidence="4">Twitchin</fullName>
    </submittedName>
</protein>
<dbReference type="GO" id="GO:0045214">
    <property type="term" value="P:sarcomere organization"/>
    <property type="evidence" value="ECO:0007669"/>
    <property type="project" value="TreeGrafter"/>
</dbReference>
<gene>
    <name evidence="4" type="primary">unc-22</name>
    <name evidence="4" type="ORF">EVAR_70497_1</name>
</gene>
<dbReference type="InterPro" id="IPR007110">
    <property type="entry name" value="Ig-like_dom"/>
</dbReference>
<dbReference type="PROSITE" id="PS50853">
    <property type="entry name" value="FN3"/>
    <property type="match status" value="1"/>
</dbReference>
<dbReference type="InterPro" id="IPR003961">
    <property type="entry name" value="FN3_dom"/>
</dbReference>
<dbReference type="InterPro" id="IPR013098">
    <property type="entry name" value="Ig_I-set"/>
</dbReference>
<proteinExistence type="predicted"/>
<evidence type="ECO:0000313" key="5">
    <source>
        <dbReference type="Proteomes" id="UP000299102"/>
    </source>
</evidence>
<dbReference type="PANTHER" id="PTHR14340">
    <property type="entry name" value="MICROFIBRIL-ASSOCIATED GLYCOPROTEIN 3"/>
    <property type="match status" value="1"/>
</dbReference>
<dbReference type="GO" id="GO:0031430">
    <property type="term" value="C:M band"/>
    <property type="evidence" value="ECO:0007669"/>
    <property type="project" value="TreeGrafter"/>
</dbReference>
<name>A0A4C1T6P1_EUMVA</name>
<dbReference type="OrthoDB" id="504170at2759"/>
<accession>A0A4C1T6P1</accession>
<dbReference type="InterPro" id="IPR036116">
    <property type="entry name" value="FN3_sf"/>
</dbReference>
<dbReference type="GO" id="GO:0048738">
    <property type="term" value="P:cardiac muscle tissue development"/>
    <property type="evidence" value="ECO:0007669"/>
    <property type="project" value="TreeGrafter"/>
</dbReference>
<dbReference type="SUPFAM" id="SSF49265">
    <property type="entry name" value="Fibronectin type III"/>
    <property type="match status" value="1"/>
</dbReference>
<feature type="domain" description="Fibronectin type-III" evidence="3">
    <location>
        <begin position="155"/>
        <end position="248"/>
    </location>
</feature>
<feature type="domain" description="Ig-like" evidence="2">
    <location>
        <begin position="1"/>
        <end position="54"/>
    </location>
</feature>
<sequence>MEKKFKWVQADTRAIARDGVFRLHISNVQNGDEGDYTCEAINSLGFVHTSGYLKIGIPPIIHKCPTELFWPESDNTKVKIFYGGDQPMNIKITRNNELIEDSEPHFKYTIFDDYIAIFIRDILKSDAGLYQVEFSNEVRVAIAQFDARITGLPSAPVGPMGVSHINKHSCTLSWRHQHDGGLRVTHYVVERKDVTSHWITVSSFCKDTSFNVQGLIENQNMSSGVMAVNENGMGPALEGQNPIKARLSRSAVSTRCTKGSRNWRRLCAFGMGET</sequence>
<comment type="caution">
    <text evidence="4">The sequence shown here is derived from an EMBL/GenBank/DDBJ whole genome shotgun (WGS) entry which is preliminary data.</text>
</comment>
<dbReference type="Gene3D" id="2.60.40.10">
    <property type="entry name" value="Immunoglobulins"/>
    <property type="match status" value="3"/>
</dbReference>
<dbReference type="STRING" id="151549.A0A4C1T6P1"/>
<dbReference type="Pfam" id="PF07679">
    <property type="entry name" value="I-set"/>
    <property type="match status" value="1"/>
</dbReference>
<dbReference type="SUPFAM" id="SSF48726">
    <property type="entry name" value="Immunoglobulin"/>
    <property type="match status" value="2"/>
</dbReference>
<evidence type="ECO:0000259" key="2">
    <source>
        <dbReference type="PROSITE" id="PS50835"/>
    </source>
</evidence>
<dbReference type="CDD" id="cd00063">
    <property type="entry name" value="FN3"/>
    <property type="match status" value="1"/>
</dbReference>
<keyword evidence="5" id="KW-1185">Reference proteome</keyword>